<comment type="caution">
    <text evidence="10">The sequence shown here is derived from an EMBL/GenBank/DDBJ whole genome shotgun (WGS) entry which is preliminary data.</text>
</comment>
<dbReference type="Proteomes" id="UP001139263">
    <property type="component" value="Unassembled WGS sequence"/>
</dbReference>
<feature type="domain" description="PUA" evidence="9">
    <location>
        <begin position="2"/>
        <end position="87"/>
    </location>
</feature>
<evidence type="ECO:0000256" key="5">
    <source>
        <dbReference type="ARBA" id="ARBA00022679"/>
    </source>
</evidence>
<evidence type="ECO:0000256" key="4">
    <source>
        <dbReference type="ARBA" id="ARBA00022603"/>
    </source>
</evidence>
<dbReference type="AlphaFoldDB" id="A0A9X1V877"/>
<reference evidence="10" key="1">
    <citation type="submission" date="2022-03" db="EMBL/GenBank/DDBJ databases">
        <title>Draft Genome Sequence of Firmicute Strain S0AB, a Heterotrophic Iron/Sulfur-Oxidizing Extreme Acidophile.</title>
        <authorList>
            <person name="Vergara E."/>
            <person name="Pakostova E."/>
            <person name="Johnson D.B."/>
            <person name="Holmes D.S."/>
        </authorList>
    </citation>
    <scope>NUCLEOTIDE SEQUENCE</scope>
    <source>
        <strain evidence="10">S0AB</strain>
    </source>
</reference>
<dbReference type="InterPro" id="IPR002478">
    <property type="entry name" value="PUA"/>
</dbReference>
<evidence type="ECO:0000313" key="11">
    <source>
        <dbReference type="Proteomes" id="UP001139263"/>
    </source>
</evidence>
<evidence type="ECO:0000256" key="6">
    <source>
        <dbReference type="ARBA" id="ARBA00022691"/>
    </source>
</evidence>
<dbReference type="Pfam" id="PF17785">
    <property type="entry name" value="PUA_3"/>
    <property type="match status" value="1"/>
</dbReference>
<evidence type="ECO:0000256" key="2">
    <source>
        <dbReference type="ARBA" id="ARBA00022490"/>
    </source>
</evidence>
<keyword evidence="2" id="KW-0963">Cytoplasm</keyword>
<dbReference type="PROSITE" id="PS50890">
    <property type="entry name" value="PUA"/>
    <property type="match status" value="1"/>
</dbReference>
<dbReference type="GO" id="GO:0006364">
    <property type="term" value="P:rRNA processing"/>
    <property type="evidence" value="ECO:0007669"/>
    <property type="project" value="UniProtKB-KW"/>
</dbReference>
<dbReference type="EMBL" id="JALBUF010000001">
    <property type="protein sequence ID" value="MCI0181888.1"/>
    <property type="molecule type" value="Genomic_DNA"/>
</dbReference>
<organism evidence="10 11">
    <name type="scientific">Sulfoacidibacillus ferrooxidans</name>
    <dbReference type="NCBI Taxonomy" id="2005001"/>
    <lineage>
        <taxon>Bacteria</taxon>
        <taxon>Bacillati</taxon>
        <taxon>Bacillota</taxon>
        <taxon>Bacilli</taxon>
        <taxon>Bacillales</taxon>
        <taxon>Alicyclobacillaceae</taxon>
        <taxon>Sulfoacidibacillus</taxon>
    </lineage>
</organism>
<evidence type="ECO:0000256" key="1">
    <source>
        <dbReference type="ARBA" id="ARBA00004496"/>
    </source>
</evidence>
<keyword evidence="5 10" id="KW-0808">Transferase</keyword>
<dbReference type="InterPro" id="IPR036974">
    <property type="entry name" value="PUA_sf"/>
</dbReference>
<gene>
    <name evidence="10" type="primary">rlmI</name>
    <name evidence="10" type="ORF">MM817_00135</name>
</gene>
<dbReference type="PANTHER" id="PTHR42873">
    <property type="entry name" value="RIBOSOMAL RNA LARGE SUBUNIT METHYLTRANSFERASE"/>
    <property type="match status" value="1"/>
</dbReference>
<dbReference type="GO" id="GO:0032259">
    <property type="term" value="P:methylation"/>
    <property type="evidence" value="ECO:0007669"/>
    <property type="project" value="UniProtKB-KW"/>
</dbReference>
<dbReference type="GO" id="GO:0003723">
    <property type="term" value="F:RNA binding"/>
    <property type="evidence" value="ECO:0007669"/>
    <property type="project" value="UniProtKB-KW"/>
</dbReference>
<dbReference type="GO" id="GO:0008168">
    <property type="term" value="F:methyltransferase activity"/>
    <property type="evidence" value="ECO:0007669"/>
    <property type="project" value="UniProtKB-KW"/>
</dbReference>
<dbReference type="InterPro" id="IPR015947">
    <property type="entry name" value="PUA-like_sf"/>
</dbReference>
<evidence type="ECO:0000256" key="3">
    <source>
        <dbReference type="ARBA" id="ARBA00022552"/>
    </source>
</evidence>
<dbReference type="InterPro" id="IPR029063">
    <property type="entry name" value="SAM-dependent_MTases_sf"/>
</dbReference>
<dbReference type="SUPFAM" id="SSF53335">
    <property type="entry name" value="S-adenosyl-L-methionine-dependent methyltransferases"/>
    <property type="match status" value="1"/>
</dbReference>
<keyword evidence="4 10" id="KW-0489">Methyltransferase</keyword>
<dbReference type="Gene3D" id="3.30.750.80">
    <property type="entry name" value="RNA methyltransferase domain (HRMD) like"/>
    <property type="match status" value="1"/>
</dbReference>
<dbReference type="CDD" id="cd02440">
    <property type="entry name" value="AdoMet_MTases"/>
    <property type="match status" value="1"/>
</dbReference>
<evidence type="ECO:0000256" key="7">
    <source>
        <dbReference type="ARBA" id="ARBA00022884"/>
    </source>
</evidence>
<name>A0A9X1V877_9BACL</name>
<proteinExistence type="inferred from homology"/>
<comment type="similarity">
    <text evidence="8">Belongs to the methyltransferase superfamily. RlmI family.</text>
</comment>
<dbReference type="SUPFAM" id="SSF88697">
    <property type="entry name" value="PUA domain-like"/>
    <property type="match status" value="1"/>
</dbReference>
<keyword evidence="6" id="KW-0949">S-adenosyl-L-methionine</keyword>
<dbReference type="CDD" id="cd11572">
    <property type="entry name" value="RlmI_M_like"/>
    <property type="match status" value="1"/>
</dbReference>
<protein>
    <submittedName>
        <fullName evidence="10">Ribosomal RNA large subunit methyltransferase I</fullName>
        <ecNumber evidence="10">2.1.1.191</ecNumber>
    </submittedName>
</protein>
<dbReference type="RefSeq" id="WP_241711516.1">
    <property type="nucleotide sequence ID" value="NZ_JALBUF010000001.1"/>
</dbReference>
<keyword evidence="11" id="KW-1185">Reference proteome</keyword>
<dbReference type="Gene3D" id="2.30.130.10">
    <property type="entry name" value="PUA domain"/>
    <property type="match status" value="1"/>
</dbReference>
<accession>A0A9X1V877</accession>
<evidence type="ECO:0000259" key="9">
    <source>
        <dbReference type="SMART" id="SM00359"/>
    </source>
</evidence>
<dbReference type="Gene3D" id="3.40.50.150">
    <property type="entry name" value="Vaccinia Virus protein VP39"/>
    <property type="match status" value="1"/>
</dbReference>
<dbReference type="Pfam" id="PF03602">
    <property type="entry name" value="Cons_hypoth95"/>
    <property type="match status" value="1"/>
</dbReference>
<dbReference type="CDD" id="cd21153">
    <property type="entry name" value="PUA_RlmI"/>
    <property type="match status" value="1"/>
</dbReference>
<dbReference type="SMART" id="SM00359">
    <property type="entry name" value="PUA"/>
    <property type="match status" value="1"/>
</dbReference>
<sequence>MGQIILKQKRKRRLESGHPWIYRNEIEEVRGEPEPGAMVMVKNHQGHELAVGLWHPTSQIAVRIISYDASERVDRHWLKRKVVQAWSYRKRFLSNTDACRVVYGEADGIPGLIVDKYSSVAVIQITSLAMDIRRDWIAPVLQDVLGVTAIYERSDAPTRLLEGLEPIEQCLFGDCPAEVEIQENGIYYHVDIKDGQKTGHFFDQRENRAAIAPVVRFGAKEKPRPDQRFREEQADIIQATSVQSTRIGAQVLDCFSHTGAFALNAIRYGAQQVTLVDSSERAMEQAQKNAARNGFSDRCEFVVGNAFDLLREYERDRRQFDVVILDPPAFAKNRDAVESALRGYKEINLRGLKLVREGGFLVTASCSSHVAPEEWREVIVEAALDARKVLRLVEYRSAAKDHPQLVGMAENDYLKFAIFEVRPR</sequence>
<dbReference type="PANTHER" id="PTHR42873:SF1">
    <property type="entry name" value="S-ADENOSYLMETHIONINE-DEPENDENT METHYLTRANSFERASE DOMAIN-CONTAINING PROTEIN"/>
    <property type="match status" value="1"/>
</dbReference>
<keyword evidence="7" id="KW-0694">RNA-binding</keyword>
<dbReference type="EC" id="2.1.1.191" evidence="10"/>
<comment type="subcellular location">
    <subcellularLocation>
        <location evidence="1">Cytoplasm</location>
    </subcellularLocation>
</comment>
<evidence type="ECO:0000256" key="8">
    <source>
        <dbReference type="ARBA" id="ARBA00038091"/>
    </source>
</evidence>
<evidence type="ECO:0000313" key="10">
    <source>
        <dbReference type="EMBL" id="MCI0181888.1"/>
    </source>
</evidence>
<keyword evidence="3" id="KW-0698">rRNA processing</keyword>
<dbReference type="InterPro" id="IPR041532">
    <property type="entry name" value="RlmI-like_PUA"/>
</dbReference>